<dbReference type="OrthoDB" id="9808066at2"/>
<dbReference type="Pfam" id="PF21231">
    <property type="entry name" value="GH141_M"/>
    <property type="match status" value="1"/>
</dbReference>
<evidence type="ECO:0000259" key="1">
    <source>
        <dbReference type="SMART" id="SM00635"/>
    </source>
</evidence>
<dbReference type="PROSITE" id="PS50194">
    <property type="entry name" value="FILAMIN_REPEAT"/>
    <property type="match status" value="1"/>
</dbReference>
<dbReference type="Gene3D" id="2.60.40.1080">
    <property type="match status" value="6"/>
</dbReference>
<feature type="domain" description="BIG2" evidence="1">
    <location>
        <begin position="1476"/>
        <end position="1551"/>
    </location>
</feature>
<dbReference type="Gene3D" id="2.160.20.10">
    <property type="entry name" value="Single-stranded right-handed beta-helix, Pectin lyase-like"/>
    <property type="match status" value="2"/>
</dbReference>
<dbReference type="Pfam" id="PF02368">
    <property type="entry name" value="Big_2"/>
    <property type="match status" value="4"/>
</dbReference>
<dbReference type="InterPro" id="IPR048482">
    <property type="entry name" value="GH141_ins"/>
</dbReference>
<dbReference type="SUPFAM" id="SSF49384">
    <property type="entry name" value="Carbohydrate-binding domain"/>
    <property type="match status" value="1"/>
</dbReference>
<gene>
    <name evidence="2" type="ORF">EYB31_32840</name>
</gene>
<dbReference type="Gene3D" id="2.60.40.680">
    <property type="match status" value="1"/>
</dbReference>
<dbReference type="InterPro" id="IPR008965">
    <property type="entry name" value="CBM2/CBM3_carb-bd_dom_sf"/>
</dbReference>
<dbReference type="Gene3D" id="2.60.120.200">
    <property type="match status" value="2"/>
</dbReference>
<dbReference type="PANTHER" id="PTHR36453:SF1">
    <property type="entry name" value="RIGHT HANDED BETA HELIX DOMAIN-CONTAINING PROTEIN"/>
    <property type="match status" value="1"/>
</dbReference>
<dbReference type="InterPro" id="IPR013320">
    <property type="entry name" value="ConA-like_dom_sf"/>
</dbReference>
<dbReference type="SUPFAM" id="SSF49899">
    <property type="entry name" value="Concanavalin A-like lectins/glucanases"/>
    <property type="match status" value="2"/>
</dbReference>
<dbReference type="SUPFAM" id="SSF49373">
    <property type="entry name" value="Invasin/intimin cell-adhesion fragments"/>
    <property type="match status" value="6"/>
</dbReference>
<dbReference type="InterPro" id="IPR008964">
    <property type="entry name" value="Invasin/intimin_cell_adhesion"/>
</dbReference>
<dbReference type="GO" id="GO:0030246">
    <property type="term" value="F:carbohydrate binding"/>
    <property type="evidence" value="ECO:0007669"/>
    <property type="project" value="InterPro"/>
</dbReference>
<feature type="domain" description="BIG2" evidence="1">
    <location>
        <begin position="694"/>
        <end position="773"/>
    </location>
</feature>
<feature type="domain" description="BIG2" evidence="1">
    <location>
        <begin position="609"/>
        <end position="686"/>
    </location>
</feature>
<organism evidence="2 3">
    <name type="scientific">Paenibacillus thalictri</name>
    <dbReference type="NCBI Taxonomy" id="2527873"/>
    <lineage>
        <taxon>Bacteria</taxon>
        <taxon>Bacillati</taxon>
        <taxon>Bacillota</taxon>
        <taxon>Bacilli</taxon>
        <taxon>Bacillales</taxon>
        <taxon>Paenibacillaceae</taxon>
        <taxon>Paenibacillus</taxon>
    </lineage>
</organism>
<sequence>MTNVRKEGVSMTSKTRNWVSLMMAVSLLWGILAFEMPRDVYADSAILAGDIVHEDFQSYPENSKLTANGWSHVENSSSGTVSVVKVPGKADASDQGLMINRSAVSGSADLLARRTLSAAQQGNIVVRANIMAKQTNAVVYALNIKGSGNDEIANILFTNGGKIAYQLPSGSYSTPETTLQSYSIDTWYDVMVVLDTQNQTFTIYIDGVKKKEGVSFKSAGATDFKTLDFQMFRLYTGTAYMDDLNIYTHHVLMSKSASVLEVGQIEQLTAAVSPALPAFQTVTWSSSDASVVSVDSSGLLKALRSGAAVIKAVSSGGASAECAVNVPEPPYVSLNSIGLDKPNVNLVEGGKAKINVTFDPSNAGNHPLVWKLTDETVASVTYDTYSRYAVITGGSPGVSNLTVTADDGHQAHAVVTVVPRGDLYSENFDSTAAGQFPSSLTAKSEVSAVTSVAEVPDEINKSLKMVKPSATANSLYAVRSFPDGLTKAKISLKAMAMQTNAIVYIPLVLNENNGNVTQIAFFSDGNISVRSDGAWKPLQSYEAGKWYAIDAVFNADAGWLDIYIDGVLAKSKVNFTDPSQWVKSMQLGMYRTDTGTAYFDDLNVYSFKALQNVAFTQSEEQLALGDSLSLSPLFTPADATFRSLVWTSSNPDVAAVDEHGVVTAKAVGNTTVTAVSTYNSSIAASVNISVAISHVVSVSVNPTSIQLPVNATKEHVVDLAFSPANASDKTVTWSSSNPNVAAVDVDGSLTTIGVGTATITVTSRDGNKTTSYEVTVVPRSVQASYYVSPQGSDDHAGSAAAPFRSLSKARAAVRQLNQNMTGDIVVYLAEGTYTLDETFQLDERDSGSNGYKVIYKALTPNHAPILSGGRQITGWQLHDPNKNIYKAYAGGNIETRQLYVNGARAIRARSNGGLTNPVRTSAGFTSDDTFLAGWGHISDMELVFKAEWTNPRDGVQSVTVQDGKAVITMKQPGWSAVTRRPSVTYPWTYENAYELLDEAGEWYLDRTTDTFYYKPRPGEEMNSAYIVAPTVEELVKIQGSSLNTPANHIQFEGITFAYTTWLRPNSDLGHADAQNNHLRYPPAPDVLPPAAVTIERAHNIDFERNEFSKLGITALKMAGGVQNSLIQGNRFYDVSGGAINVGDPTNSDPAIYNPSDVHLLMSNVDVLNNYIHDIGVEYRSAAAISAGFPVHMDISHNEMFNMPYSGLHVGYGWANIKSSAFADMKIENNFIHDLFGDGIYDGGAIYTIGGTGGTSEAPNLVRGNYIRNQMERYGAIYPDEGSSFWRYEHNVVDLSETPVWGAATNATWAHVGTSGIHDITFANNYTTTGYYVNRGTNVSFTGTIVVPDAVWPQEALQIMENAGLQLPYRDLASHTLERLIVPEQVSMQLGQAFELEIQAKSGKDSVIDLTAGAAQIYYESDNPSVVAVNAQGRIEALASGFASIKVSVKMGGVWTVRTVPVYVEDALERIEIRDVVDQSIELLEGMTQSLIPMGISRYGQNVELSDLSYVSSNPAIAVVTASGQVTAVNSGTAYITVAGTWDGVRKQVGIVVNVQGIHVVDYDGDYLYYDAYPLNDVIADSDHWFVNATGDNNKKTDAGTIEISTPGGFASYKGRMFENELLTFNMKINGTDGWPSVVLRGQKPNEPYLSETNDLYIIGFKPNEIELQRFNKGVRTVIFGNIDGATSIGGPAYPNTVMAFNTTHLVQAGAITESNGVRLLLYVDGQNIFNYLDSGEGNIATPGYLGLYARSGSITLGAVPKSAISGPNEIKVGEEAELNLSLDTDSNGMVMKDTAIRYDSQAFEFVGIQSLKPEINIGTVDDDHEGNVMVMLNGDSLSLSEPAAVFSITLRARQEKKDASAGIAYVTLQKSNGTIFRTAHDFAQITTDQTDLATRTGFRMQALSQVFRPN</sequence>
<dbReference type="EMBL" id="SIRE01000031">
    <property type="protein sequence ID" value="TBL70512.1"/>
    <property type="molecule type" value="Genomic_DNA"/>
</dbReference>
<dbReference type="InterPro" id="IPR054490">
    <property type="entry name" value="BT_1020-like_b-sandwich_1"/>
</dbReference>
<evidence type="ECO:0000313" key="2">
    <source>
        <dbReference type="EMBL" id="TBL70512.1"/>
    </source>
</evidence>
<dbReference type="SMART" id="SM00635">
    <property type="entry name" value="BID_2"/>
    <property type="match status" value="5"/>
</dbReference>
<name>A0A4Q9DHT8_9BACL</name>
<reference evidence="2 3" key="1">
    <citation type="submission" date="2019-02" db="EMBL/GenBank/DDBJ databases">
        <title>Paenibacillus sp. nov., isolated from surface-sterilized tissue of Thalictrum simplex L.</title>
        <authorList>
            <person name="Tuo L."/>
        </authorList>
    </citation>
    <scope>NUCLEOTIDE SEQUENCE [LARGE SCALE GENOMIC DNA]</scope>
    <source>
        <strain evidence="2 3">N2SHLJ1</strain>
    </source>
</reference>
<dbReference type="InterPro" id="IPR012334">
    <property type="entry name" value="Pectin_lyas_fold"/>
</dbReference>
<dbReference type="Pfam" id="PF22585">
    <property type="entry name" value="Sialidase-like_CBM"/>
    <property type="match status" value="1"/>
</dbReference>
<keyword evidence="3" id="KW-1185">Reference proteome</keyword>
<dbReference type="PANTHER" id="PTHR36453">
    <property type="entry name" value="SECRETED PROTEIN-RELATED"/>
    <property type="match status" value="1"/>
</dbReference>
<dbReference type="InterPro" id="IPR011050">
    <property type="entry name" value="Pectin_lyase_fold/virulence"/>
</dbReference>
<comment type="caution">
    <text evidence="2">The sequence shown here is derived from an EMBL/GenBank/DDBJ whole genome shotgun (WGS) entry which is preliminary data.</text>
</comment>
<protein>
    <recommendedName>
        <fullName evidence="1">BIG2 domain-containing protein</fullName>
    </recommendedName>
</protein>
<feature type="domain" description="BIG2" evidence="1">
    <location>
        <begin position="333"/>
        <end position="415"/>
    </location>
</feature>
<dbReference type="Proteomes" id="UP000293142">
    <property type="component" value="Unassembled WGS sequence"/>
</dbReference>
<proteinExistence type="predicted"/>
<dbReference type="InterPro" id="IPR017868">
    <property type="entry name" value="Filamin/ABP280_repeat-like"/>
</dbReference>
<dbReference type="SUPFAM" id="SSF51126">
    <property type="entry name" value="Pectin lyase-like"/>
    <property type="match status" value="1"/>
</dbReference>
<evidence type="ECO:0000313" key="3">
    <source>
        <dbReference type="Proteomes" id="UP000293142"/>
    </source>
</evidence>
<dbReference type="InterPro" id="IPR003343">
    <property type="entry name" value="Big_2"/>
</dbReference>
<accession>A0A4Q9DHT8</accession>
<feature type="domain" description="BIG2" evidence="1">
    <location>
        <begin position="246"/>
        <end position="324"/>
    </location>
</feature>